<dbReference type="Pfam" id="PF11977">
    <property type="entry name" value="RNase_Zc3h12a"/>
    <property type="match status" value="1"/>
</dbReference>
<evidence type="ECO:0000259" key="12">
    <source>
        <dbReference type="PROSITE" id="PS50103"/>
    </source>
</evidence>
<dbReference type="Proteomes" id="UP001186944">
    <property type="component" value="Unassembled WGS sequence"/>
</dbReference>
<evidence type="ECO:0000256" key="5">
    <source>
        <dbReference type="ARBA" id="ARBA00022759"/>
    </source>
</evidence>
<evidence type="ECO:0000256" key="7">
    <source>
        <dbReference type="ARBA" id="ARBA00022801"/>
    </source>
</evidence>
<dbReference type="Pfam" id="PF18561">
    <property type="entry name" value="Regnase_1_C"/>
    <property type="match status" value="1"/>
</dbReference>
<dbReference type="InterPro" id="IPR040546">
    <property type="entry name" value="Rege-1_UBA-like"/>
</dbReference>
<evidence type="ECO:0000256" key="9">
    <source>
        <dbReference type="ARBA" id="ARBA00022842"/>
    </source>
</evidence>
<dbReference type="Gene3D" id="3.40.50.11980">
    <property type="match status" value="1"/>
</dbReference>
<keyword evidence="5" id="KW-0255">Endonuclease</keyword>
<dbReference type="Pfam" id="PF23050">
    <property type="entry name" value="KH_N4BP1_1st"/>
    <property type="match status" value="1"/>
</dbReference>
<gene>
    <name evidence="13" type="ORF">FSP39_023298</name>
</gene>
<evidence type="ECO:0000256" key="8">
    <source>
        <dbReference type="ARBA" id="ARBA00022833"/>
    </source>
</evidence>
<dbReference type="GO" id="GO:0008270">
    <property type="term" value="F:zinc ion binding"/>
    <property type="evidence" value="ECO:0007669"/>
    <property type="project" value="UniProtKB-KW"/>
</dbReference>
<reference evidence="13" key="1">
    <citation type="submission" date="2019-08" db="EMBL/GenBank/DDBJ databases">
        <title>The improved chromosome-level genome for the pearl oyster Pinctada fucata martensii using PacBio sequencing and Hi-C.</title>
        <authorList>
            <person name="Zheng Z."/>
        </authorList>
    </citation>
    <scope>NUCLEOTIDE SEQUENCE</scope>
    <source>
        <strain evidence="13">ZZ-2019</strain>
        <tissue evidence="13">Adductor muscle</tissue>
    </source>
</reference>
<dbReference type="InterPro" id="IPR036612">
    <property type="entry name" value="KH_dom_type_1_sf"/>
</dbReference>
<comment type="cofactor">
    <cofactor evidence="1">
        <name>Mg(2+)</name>
        <dbReference type="ChEBI" id="CHEBI:18420"/>
    </cofactor>
</comment>
<dbReference type="EMBL" id="VSWD01000007">
    <property type="protein sequence ID" value="KAK3098807.1"/>
    <property type="molecule type" value="Genomic_DNA"/>
</dbReference>
<sequence length="1237" mass="140051">MMIADEFYLDEVKLPLVERYLDRIEQLFHVNLTLVENEGHSSESRNVARVFVSSENMSQDGVEEAKRYISSLLKEDDDKGEQCHVKYDFKFVKMVQEKRDEIEKQTQAVIKVDTENNEICIFGPSKCVLDAKDMIERIVSLENYSEEVKTRGGFSDGKQNNEEICRDFVDGTECQILESNSDGGDNIGTDNDTSLQIDGAPIDTGTSQNISSNFILSTLNSKGGKMQPCVNPLLNRENSVICDSDLAESSSLVCDKEVQKLNKCLSSQSSCSSTSTEESEHEQPVKQVHDRTKVEFALKLGYSEVQLTAVLKKLGPDAGKNEILSELISLVSEDNSDTDSDDNSDSLKFGQELSDLEKVIKEKEGGDSKLRPIVIDGSNVAMSHGNKEIFSCKGIKIAVDWFLDRGHDVITVFVPQWRKETSRPDAKITDQDVLLQLEKEKVVVFTPARRIGGKRVVCYDDRYILNLAVETGGIVVSNDNYRDLVNEKSEYRKVIEERLLMYSFVNDRFMPPDDPLGRYGPSLENFLSREPKQPDPLPPLCPYGSKKCTYGNKCKFYHPERGNNPHRTVTEKLAEQTKQKLQEIRDREKAEKKKQPLTRNPSGPKMALQRTRSLVPYSNLPSSLIDDTPSYLRKSASDLTQEFDRKAEIREIEKEKLQEYKKCLEQAEINEKKKQETQRRKNDEESKCLRKHSNEYLIEGHGSRSSSPKQRKSPSPKPKLQQEQFLISGHLMLAKKLSDEASESKYVGEECGSTKRTAHVRSPLTIYHPPPQQTNDQGTVTTHPSLSTSANVRQHRPLSMQKSSPLPSDYQPQTRAPNRHKQLSRQYSLQGSHDPRLSAQKQKQARGPSEPQNMAYYVQQQQMMQTQYGQNGQNMAQQPGYPISSYQMPQGNDGRTMSQAVGLQDMRHHALAQHENLLHNRQYLGLPEFGEHSSLARMQSAPEVVQYRQREQHNKKGGRMMRQNSSSDTQLHMIGDIDQTQVDYCLFPGGSEQFPLSQGSHSGNVTYNRDLTERHDVFHNPSQEASWISKHASKEGIDAFESDYPSSELRSRGQDPWTNRQNQFYSPQAKQHVRQQNFIPSNEDHFRPMIQSQQPNIRPKRPLTKTESTGFKVHQPVEHASLSVPSFGTVEQGYGNIGVIGQEQKSNPRIDSSYNFGQYQMGSNMGNQAHASVSHLDSGSGASATADDAPIHPTDKRYNLYYHLCGLFAEHKVRAVMNQHPEETNPQELCAYIIGAK</sequence>
<feature type="compositionally biased region" description="Polar residues" evidence="11">
    <location>
        <begin position="773"/>
        <end position="792"/>
    </location>
</feature>
<dbReference type="AlphaFoldDB" id="A0AA88Y5W2"/>
<keyword evidence="14" id="KW-1185">Reference proteome</keyword>
<evidence type="ECO:0000256" key="11">
    <source>
        <dbReference type="SAM" id="MobiDB-lite"/>
    </source>
</evidence>
<evidence type="ECO:0000256" key="1">
    <source>
        <dbReference type="ARBA" id="ARBA00001946"/>
    </source>
</evidence>
<dbReference type="GO" id="GO:0004521">
    <property type="term" value="F:RNA endonuclease activity"/>
    <property type="evidence" value="ECO:0007669"/>
    <property type="project" value="TreeGrafter"/>
</dbReference>
<evidence type="ECO:0000313" key="13">
    <source>
        <dbReference type="EMBL" id="KAK3098807.1"/>
    </source>
</evidence>
<feature type="region of interest" description="Disordered" evidence="11">
    <location>
        <begin position="268"/>
        <end position="288"/>
    </location>
</feature>
<feature type="compositionally biased region" description="Polar residues" evidence="11">
    <location>
        <begin position="800"/>
        <end position="816"/>
    </location>
</feature>
<dbReference type="CDD" id="cd18729">
    <property type="entry name" value="PIN_Zc3h12-like"/>
    <property type="match status" value="1"/>
</dbReference>
<comment type="caution">
    <text evidence="13">The sequence shown here is derived from an EMBL/GenBank/DDBJ whole genome shotgun (WGS) entry which is preliminary data.</text>
</comment>
<evidence type="ECO:0000256" key="3">
    <source>
        <dbReference type="ARBA" id="ARBA00022722"/>
    </source>
</evidence>
<evidence type="ECO:0000256" key="4">
    <source>
        <dbReference type="ARBA" id="ARBA00022723"/>
    </source>
</evidence>
<dbReference type="PANTHER" id="PTHR12876">
    <property type="entry name" value="N4BP1-RELATED"/>
    <property type="match status" value="1"/>
</dbReference>
<dbReference type="InterPro" id="IPR000571">
    <property type="entry name" value="Znf_CCCH"/>
</dbReference>
<keyword evidence="9" id="KW-0460">Magnesium</keyword>
<dbReference type="InterPro" id="IPR056629">
    <property type="entry name" value="KH_N4BP1_1st"/>
</dbReference>
<evidence type="ECO:0000313" key="14">
    <source>
        <dbReference type="Proteomes" id="UP001186944"/>
    </source>
</evidence>
<dbReference type="GO" id="GO:0003729">
    <property type="term" value="F:mRNA binding"/>
    <property type="evidence" value="ECO:0007669"/>
    <property type="project" value="TreeGrafter"/>
</dbReference>
<feature type="domain" description="C3H1-type" evidence="12">
    <location>
        <begin position="535"/>
        <end position="561"/>
    </location>
</feature>
<dbReference type="GO" id="GO:0005634">
    <property type="term" value="C:nucleus"/>
    <property type="evidence" value="ECO:0007669"/>
    <property type="project" value="TreeGrafter"/>
</dbReference>
<dbReference type="SUPFAM" id="SSF54791">
    <property type="entry name" value="Eukaryotic type KH-domain (KH-domain type I)"/>
    <property type="match status" value="1"/>
</dbReference>
<proteinExistence type="inferred from homology"/>
<evidence type="ECO:0000256" key="6">
    <source>
        <dbReference type="ARBA" id="ARBA00022771"/>
    </source>
</evidence>
<keyword evidence="3" id="KW-0540">Nuclease</keyword>
<dbReference type="InterPro" id="IPR051101">
    <property type="entry name" value="ZC3H12/N4BP1_RNase_Reg"/>
</dbReference>
<evidence type="ECO:0000256" key="2">
    <source>
        <dbReference type="ARBA" id="ARBA00010922"/>
    </source>
</evidence>
<evidence type="ECO:0000256" key="10">
    <source>
        <dbReference type="PROSITE-ProRule" id="PRU00723"/>
    </source>
</evidence>
<feature type="region of interest" description="Disordered" evidence="11">
    <location>
        <begin position="1168"/>
        <end position="1190"/>
    </location>
</feature>
<dbReference type="FunFam" id="3.40.50.11980:FF:000001">
    <property type="entry name" value="ZC3H12A isoform 1"/>
    <property type="match status" value="1"/>
</dbReference>
<organism evidence="13 14">
    <name type="scientific">Pinctada imbricata</name>
    <name type="common">Atlantic pearl-oyster</name>
    <name type="synonym">Pinctada martensii</name>
    <dbReference type="NCBI Taxonomy" id="66713"/>
    <lineage>
        <taxon>Eukaryota</taxon>
        <taxon>Metazoa</taxon>
        <taxon>Spiralia</taxon>
        <taxon>Lophotrochozoa</taxon>
        <taxon>Mollusca</taxon>
        <taxon>Bivalvia</taxon>
        <taxon>Autobranchia</taxon>
        <taxon>Pteriomorphia</taxon>
        <taxon>Pterioida</taxon>
        <taxon>Pterioidea</taxon>
        <taxon>Pteriidae</taxon>
        <taxon>Pinctada</taxon>
    </lineage>
</organism>
<protein>
    <recommendedName>
        <fullName evidence="12">C3H1-type domain-containing protein</fullName>
    </recommendedName>
</protein>
<name>A0AA88Y5W2_PINIB</name>
<keyword evidence="6 10" id="KW-0863">Zinc-finger</keyword>
<comment type="similarity">
    <text evidence="2">Belongs to the ZC3H12 family.</text>
</comment>
<feature type="region of interest" description="Disordered" evidence="11">
    <location>
        <begin position="746"/>
        <end position="850"/>
    </location>
</feature>
<keyword evidence="4 10" id="KW-0479">Metal-binding</keyword>
<feature type="region of interest" description="Disordered" evidence="11">
    <location>
        <begin position="582"/>
        <end position="630"/>
    </location>
</feature>
<feature type="region of interest" description="Disordered" evidence="11">
    <location>
        <begin position="672"/>
        <end position="721"/>
    </location>
</feature>
<feature type="compositionally biased region" description="Basic and acidic residues" evidence="11">
    <location>
        <begin position="582"/>
        <end position="594"/>
    </location>
</feature>
<keyword evidence="8 10" id="KW-0862">Zinc</keyword>
<accession>A0AA88Y5W2</accession>
<dbReference type="PANTHER" id="PTHR12876:SF35">
    <property type="entry name" value="LD08718P-RELATED"/>
    <property type="match status" value="1"/>
</dbReference>
<feature type="compositionally biased region" description="Basic and acidic residues" evidence="11">
    <location>
        <begin position="672"/>
        <end position="694"/>
    </location>
</feature>
<dbReference type="InterPro" id="IPR040757">
    <property type="entry name" value="Regnase_1/ZC3H12_C"/>
</dbReference>
<dbReference type="GO" id="GO:0016787">
    <property type="term" value="F:hydrolase activity"/>
    <property type="evidence" value="ECO:0007669"/>
    <property type="project" value="UniProtKB-KW"/>
</dbReference>
<feature type="zinc finger region" description="C3H1-type" evidence="10">
    <location>
        <begin position="535"/>
        <end position="561"/>
    </location>
</feature>
<feature type="compositionally biased region" description="Low complexity" evidence="11">
    <location>
        <begin position="1177"/>
        <end position="1188"/>
    </location>
</feature>
<dbReference type="Pfam" id="PF18039">
    <property type="entry name" value="UBA_6"/>
    <property type="match status" value="1"/>
</dbReference>
<keyword evidence="7" id="KW-0378">Hydrolase</keyword>
<dbReference type="GO" id="GO:0036464">
    <property type="term" value="C:cytoplasmic ribonucleoprotein granule"/>
    <property type="evidence" value="ECO:0007669"/>
    <property type="project" value="TreeGrafter"/>
</dbReference>
<dbReference type="InterPro" id="IPR021869">
    <property type="entry name" value="RNase_Zc3h12_NYN"/>
</dbReference>
<dbReference type="PROSITE" id="PS50103">
    <property type="entry name" value="ZF_C3H1"/>
    <property type="match status" value="1"/>
</dbReference>